<feature type="active site" description="Proton donor; for dehydratase activity" evidence="5">
    <location>
        <position position="1151"/>
    </location>
</feature>
<dbReference type="PROSITE" id="PS52004">
    <property type="entry name" value="KS3_2"/>
    <property type="match status" value="1"/>
</dbReference>
<dbReference type="SUPFAM" id="SSF53901">
    <property type="entry name" value="Thiolase-like"/>
    <property type="match status" value="1"/>
</dbReference>
<feature type="compositionally biased region" description="Low complexity" evidence="6">
    <location>
        <begin position="1415"/>
        <end position="1435"/>
    </location>
</feature>
<evidence type="ECO:0000256" key="2">
    <source>
        <dbReference type="ARBA" id="ARBA00022553"/>
    </source>
</evidence>
<dbReference type="Pfam" id="PF00550">
    <property type="entry name" value="PP-binding"/>
    <property type="match status" value="1"/>
</dbReference>
<dbReference type="PROSITE" id="PS52019">
    <property type="entry name" value="PKS_MFAS_DH"/>
    <property type="match status" value="1"/>
</dbReference>
<dbReference type="CDD" id="cd05274">
    <property type="entry name" value="KR_FAS_SDR_x"/>
    <property type="match status" value="1"/>
</dbReference>
<dbReference type="SMART" id="SM00829">
    <property type="entry name" value="PKS_ER"/>
    <property type="match status" value="1"/>
</dbReference>
<dbReference type="SMART" id="SM00827">
    <property type="entry name" value="PKS_AT"/>
    <property type="match status" value="1"/>
</dbReference>
<dbReference type="Gene3D" id="3.40.50.720">
    <property type="entry name" value="NAD(P)-binding Rossmann-like Domain"/>
    <property type="match status" value="2"/>
</dbReference>
<dbReference type="InterPro" id="IPR016036">
    <property type="entry name" value="Malonyl_transacylase_ACP-bd"/>
</dbReference>
<dbReference type="InterPro" id="IPR013968">
    <property type="entry name" value="PKS_KR"/>
</dbReference>
<dbReference type="InterPro" id="IPR049900">
    <property type="entry name" value="PKS_mFAS_DH"/>
</dbReference>
<dbReference type="Pfam" id="PF13602">
    <property type="entry name" value="ADH_zinc_N_2"/>
    <property type="match status" value="1"/>
</dbReference>
<dbReference type="PROSITE" id="PS00012">
    <property type="entry name" value="PHOSPHOPANTETHEINE"/>
    <property type="match status" value="1"/>
</dbReference>
<protein>
    <submittedName>
        <fullName evidence="10">Polyketide synthase 2</fullName>
    </submittedName>
</protein>
<dbReference type="SUPFAM" id="SSF55048">
    <property type="entry name" value="Probable ACP-binding domain of malonyl-CoA ACP transacylase"/>
    <property type="match status" value="1"/>
</dbReference>
<dbReference type="Gene3D" id="1.10.1200.10">
    <property type="entry name" value="ACP-like"/>
    <property type="match status" value="1"/>
</dbReference>
<dbReference type="PANTHER" id="PTHR43775:SF18">
    <property type="entry name" value="ENZYME, PUTATIVE (JCVI)-RELATED"/>
    <property type="match status" value="1"/>
</dbReference>
<dbReference type="InterPro" id="IPR009081">
    <property type="entry name" value="PP-bd_ACP"/>
</dbReference>
<proteinExistence type="predicted"/>
<reference evidence="10 11" key="1">
    <citation type="submission" date="2024-07" db="EMBL/GenBank/DDBJ databases">
        <title>Section-level genome sequencing and comparative genomics of Aspergillus sections Usti and Cavernicolus.</title>
        <authorList>
            <consortium name="Lawrence Berkeley National Laboratory"/>
            <person name="Nybo J.L."/>
            <person name="Vesth T.C."/>
            <person name="Theobald S."/>
            <person name="Frisvad J.C."/>
            <person name="Larsen T.O."/>
            <person name="Kjaerboelling I."/>
            <person name="Rothschild-Mancinelli K."/>
            <person name="Lyhne E.K."/>
            <person name="Kogle M.E."/>
            <person name="Barry K."/>
            <person name="Clum A."/>
            <person name="Na H."/>
            <person name="Ledsgaard L."/>
            <person name="Lin J."/>
            <person name="Lipzen A."/>
            <person name="Kuo A."/>
            <person name="Riley R."/>
            <person name="Mondo S."/>
            <person name="Labutti K."/>
            <person name="Haridas S."/>
            <person name="Pangalinan J."/>
            <person name="Salamov A.A."/>
            <person name="Simmons B.A."/>
            <person name="Magnuson J.K."/>
            <person name="Chen J."/>
            <person name="Drula E."/>
            <person name="Henrissat B."/>
            <person name="Wiebenga A."/>
            <person name="Lubbers R.J."/>
            <person name="Gomes A.C."/>
            <person name="Macurrencykelacurrency M.R."/>
            <person name="Stajich J."/>
            <person name="Grigoriev I.V."/>
            <person name="Mortensen U.H."/>
            <person name="De Vries R.P."/>
            <person name="Baker S.E."/>
            <person name="Andersen M.R."/>
        </authorList>
    </citation>
    <scope>NUCLEOTIDE SEQUENCE [LARGE SCALE GENOMIC DNA]</scope>
    <source>
        <strain evidence="10 11">CBS 449.75</strain>
    </source>
</reference>
<dbReference type="Gene3D" id="3.10.129.110">
    <property type="entry name" value="Polyketide synthase dehydratase"/>
    <property type="match status" value="1"/>
</dbReference>
<dbReference type="Pfam" id="PF16197">
    <property type="entry name" value="KAsynt_C_assoc"/>
    <property type="match status" value="1"/>
</dbReference>
<dbReference type="PROSITE" id="PS50075">
    <property type="entry name" value="CARRIER"/>
    <property type="match status" value="1"/>
</dbReference>
<dbReference type="Pfam" id="PF21089">
    <property type="entry name" value="PKS_DH_N"/>
    <property type="match status" value="1"/>
</dbReference>
<dbReference type="GeneID" id="98148676"/>
<name>A0ABR4LHG1_9EURO</name>
<keyword evidence="11" id="KW-1185">Reference proteome</keyword>
<dbReference type="Pfam" id="PF02801">
    <property type="entry name" value="Ketoacyl-synt_C"/>
    <property type="match status" value="1"/>
</dbReference>
<dbReference type="PANTHER" id="PTHR43775">
    <property type="entry name" value="FATTY ACID SYNTHASE"/>
    <property type="match status" value="1"/>
</dbReference>
<evidence type="ECO:0000256" key="5">
    <source>
        <dbReference type="PROSITE-ProRule" id="PRU01363"/>
    </source>
</evidence>
<feature type="region of interest" description="Disordered" evidence="6">
    <location>
        <begin position="1412"/>
        <end position="1442"/>
    </location>
</feature>
<evidence type="ECO:0000313" key="10">
    <source>
        <dbReference type="EMBL" id="KAL2863956.1"/>
    </source>
</evidence>
<dbReference type="Pfam" id="PF23114">
    <property type="entry name" value="NAD-bd_HRPKS_sdrA"/>
    <property type="match status" value="1"/>
</dbReference>
<dbReference type="InterPro" id="IPR013154">
    <property type="entry name" value="ADH-like_N"/>
</dbReference>
<feature type="domain" description="Ketosynthase family 3 (KS3)" evidence="8">
    <location>
        <begin position="5"/>
        <end position="432"/>
    </location>
</feature>
<dbReference type="SMART" id="SM00826">
    <property type="entry name" value="PKS_DH"/>
    <property type="match status" value="1"/>
</dbReference>
<dbReference type="SMART" id="SM00822">
    <property type="entry name" value="PKS_KR"/>
    <property type="match status" value="1"/>
</dbReference>
<dbReference type="InterPro" id="IPR036736">
    <property type="entry name" value="ACP-like_sf"/>
</dbReference>
<dbReference type="SMART" id="SM00823">
    <property type="entry name" value="PKS_PP"/>
    <property type="match status" value="1"/>
</dbReference>
<evidence type="ECO:0000256" key="3">
    <source>
        <dbReference type="ARBA" id="ARBA00022679"/>
    </source>
</evidence>
<dbReference type="CDD" id="cd00833">
    <property type="entry name" value="PKS"/>
    <property type="match status" value="1"/>
</dbReference>
<dbReference type="InterPro" id="IPR020807">
    <property type="entry name" value="PKS_DH"/>
</dbReference>
<accession>A0ABR4LHG1</accession>
<dbReference type="InterPro" id="IPR020806">
    <property type="entry name" value="PKS_PP-bd"/>
</dbReference>
<dbReference type="RefSeq" id="XP_070882935.1">
    <property type="nucleotide sequence ID" value="XM_071033604.1"/>
</dbReference>
<dbReference type="Gene3D" id="3.40.47.10">
    <property type="match status" value="1"/>
</dbReference>
<keyword evidence="3" id="KW-0808">Transferase</keyword>
<evidence type="ECO:0000256" key="1">
    <source>
        <dbReference type="ARBA" id="ARBA00022450"/>
    </source>
</evidence>
<keyword evidence="1" id="KW-0596">Phosphopantetheine</keyword>
<dbReference type="InterPro" id="IPR020843">
    <property type="entry name" value="ER"/>
</dbReference>
<dbReference type="InterPro" id="IPR049552">
    <property type="entry name" value="PKS_DH_N"/>
</dbReference>
<evidence type="ECO:0000256" key="4">
    <source>
        <dbReference type="ARBA" id="ARBA00023268"/>
    </source>
</evidence>
<dbReference type="InterPro" id="IPR014031">
    <property type="entry name" value="Ketoacyl_synth_C"/>
</dbReference>
<dbReference type="InterPro" id="IPR057326">
    <property type="entry name" value="KR_dom"/>
</dbReference>
<dbReference type="InterPro" id="IPR020841">
    <property type="entry name" value="PKS_Beta-ketoAc_synthase_dom"/>
</dbReference>
<dbReference type="InterPro" id="IPR006162">
    <property type="entry name" value="Ppantetheine_attach_site"/>
</dbReference>
<dbReference type="InterPro" id="IPR011032">
    <property type="entry name" value="GroES-like_sf"/>
</dbReference>
<keyword evidence="4" id="KW-0511">Multifunctional enzyme</keyword>
<dbReference type="SUPFAM" id="SSF50129">
    <property type="entry name" value="GroES-like"/>
    <property type="match status" value="1"/>
</dbReference>
<sequence length="2443" mass="264050">MSTPPEPIAILGFACRLSGGSTNPRKLWELLERGGIASNKVPENRFNLDAHWDGSHKPRTMRPLGGMFLEGIDPADFDASFFEISKTDAISMDPNQRQMLEVVVEGLENSGITLESLDGAPVGCFVGSFASDYGDMQGRDPDDRPANITVGVGRAILANRLSHFLNIKGPSMTIDTACSGSLVGLDVACRYLRAGEINAAIVAASNLYLNPEHVMDIGAVGTAHSPTGLCHTFDVAADGYVKAEAVSAIIVKRLSDAIRDGDPVRAVIRGSSTNSDGRTPGIASPSAEAQAVAIRAAYANAGIADYSETSYLECHGTGTQAGDPTEVGGAASVFATSRSPEKPLIIGSIKSNVGHAEPAAGNSGLLKAVLAIENGIIPGNPTFENPSPKIDFAGWKVRASRTAIPWPASSIRRASVNSFGYGGSNVHVVVEEARLPHGPRHVSSYQSDDADFDLDDELEESRPHTLVVSANDEATLRANIRALTNHLINPRVKVKLSDLAYTLSERRSRFFHRAYLTTTSTDFDENAFVLGKKQSETPRIGFVFTGQGAQWPQMGLDLLEYFPWTRSIFEELDEVLQQLPFPPQWSLIDELTQPRTAEHLRQPEFSQPLVTALQLAIFAILQSWGVSPTAVIGHSSGEIAAAYAAGLLTRAGAIVAAFYRGRAALNRKDEVDCNVGMLAVGLGADALTPYLEEQEEKHGERSAWIACYNSPSSLTVSGKRPTLEALEAALKADGHFARLLQVDLAYHSQLMGVIGEEYEALLQAYGFQSTPGNDQEVSMFSSVTGKKKTDAADALYWKTNMVSAVRFDDAAREMLTSSPGSAPNFLIEIGPSGALAGPIKQIQKTLPREGANIVYAPAWSCGAKAGYSLFDTAGRLFTAGHVVDFTQVNRYNDNVVRPLTIVDLPNYVWNHSIKYWHENAASRDWRFKKFVSHDLLGSKVLATSWQSPSWRAHLNLANVPWLRDHKMGANVLMPGSGFISMALEALWQKHKATGAEGSTPESANELAYRFRNVRFDKALVLEEGKDTEVLVWLTQQQQQSGGKAWHEFRIASTNGDLVIDHSSGLVRVQDAVEETIPTDQAGGDLTYPTAGRLWYKAQSEIGYGFGPAFQKLIQVESTSGQRHGRSLVSLAEPESRWNPQSYYPVHPASLDGCFQTVTPSLWAGERSSLNAVVVPSLLDDLVINSVPRTLTTGLSLANSQYSGRGRPSEAKSYVANCTVYDPETGALLVKMRGLRFAELDTGVVKEDPHTFDQILWKPDITFLSQEQLLDLPDAAAAATPRDRIDSVIDLIAHKTPALKVLEISLDPADTSSSLWFDSGDASSRAAYLEYTFAAVDGRKLVSVQTQHEEKRNTSFLLLNAAKEGLDLPQDSFDLSIVKVGDDAGEELLRQLALALSSSGGYTLLVQSKDSEPAFGTSGSGSARSSSPPRSSPGTPDGVKSPEVTIESSFATTPLLEAESGPKPKIPELALQSEIPAHHAVTTTEGVELPGLGTALEVAISESTKASLYHPPPSAEVHDPKSQTLVIPRFSSNSSLSPSLREALESSGWTITEQPLPFTQPAAGTAILILDELTTPVLSTINAEQWTALQSLVASGNPFLWVTQGAQVKVTNPNTALAPGLFRVIRMEDANAKLTTLDVESPTGPATDAAIRRVLEFVRAPRPKQFVETEFAERDGLLYVHRVVPDGPVNEFKRVERHGAEPVVRDLHGSRAAVSLRAERMGTFQGLTWAENGVGEVPVGEGRVEVEVLAAGVNFKDVAVTMGIVPENEYTLGYEAAGIVRRLGPGVTKFSVGDRVCFLVNGSYANRLQVPVGRAHVFPDWMTFEEAATIPSVYLASIYSLYHLANLKDGQTVLIHSASGGVGLSAIQLAQYRNAEVFVTAGTDEKRQFLADTYGIPHDHIFSSRTTDFAAAILKQTHGRGVDVILNSLTGEMLDESWRITADGGTFVEIGKKDIVDRNSLSMEPFDRNCSFRAMDFSYTKDISDSLIDRLLDEIFDLVNAKHISAIHPITTFGFDDIPSALAHIRGGRHIGKVVISSGENPHVQVPIRPAVRQLVLREDASYLIVGGLKGLCGNLAIHMARHGARRIIVISRSGIADKASQKTVANCRSYGCEIIEAKGDVGDINFARKVFQEASPPIAGVIQGAMILKDKPYETMTVTDYHSALHAKLHGTWALHHASLEHHHHHASRPLDFFTLLSSISGIVGKKGQSNYSAANTFLDAFAHYRHAQGLRANAVDLGLIEDVGYVAEQGGMDTHFDKRQWTPILERTLRQILGLSIMQQAGLGITSTETPINPASAAQLVTGIGFPLPDDSDLRREARFGYHFAQRAADSTGKDGNSGGGKGDQAIRAFKMLHRSGGDVVAPVNVAVELVAAQFTKILRLETELEPAKSLMAYGLDSLAAVELRNWVRLELGAELPTLDVTNASSLIALCEKLVSKLPAAE</sequence>
<feature type="region of interest" description="C-terminal hotdog fold" evidence="5">
    <location>
        <begin position="1086"/>
        <end position="1245"/>
    </location>
</feature>
<dbReference type="InterPro" id="IPR016035">
    <property type="entry name" value="Acyl_Trfase/lysoPLipase"/>
</dbReference>
<dbReference type="Pfam" id="PF00698">
    <property type="entry name" value="Acyl_transf_1"/>
    <property type="match status" value="1"/>
</dbReference>
<dbReference type="CDD" id="cd05195">
    <property type="entry name" value="enoyl_red"/>
    <property type="match status" value="1"/>
</dbReference>
<dbReference type="InterPro" id="IPR001227">
    <property type="entry name" value="Ac_transferase_dom_sf"/>
</dbReference>
<feature type="domain" description="PKS/mFAS DH" evidence="9">
    <location>
        <begin position="933"/>
        <end position="1245"/>
    </location>
</feature>
<feature type="active site" description="Proton acceptor; for dehydratase activity" evidence="5">
    <location>
        <position position="965"/>
    </location>
</feature>
<dbReference type="InterPro" id="IPR042104">
    <property type="entry name" value="PKS_dehydratase_sf"/>
</dbReference>
<dbReference type="InterPro" id="IPR016039">
    <property type="entry name" value="Thiolase-like"/>
</dbReference>
<dbReference type="InterPro" id="IPR050091">
    <property type="entry name" value="PKS_NRPS_Biosynth_Enz"/>
</dbReference>
<dbReference type="InterPro" id="IPR049551">
    <property type="entry name" value="PKS_DH_C"/>
</dbReference>
<dbReference type="Proteomes" id="UP001610432">
    <property type="component" value="Unassembled WGS sequence"/>
</dbReference>
<evidence type="ECO:0000259" key="7">
    <source>
        <dbReference type="PROSITE" id="PS50075"/>
    </source>
</evidence>
<dbReference type="Gene3D" id="3.40.366.10">
    <property type="entry name" value="Malonyl-Coenzyme A Acyl Carrier Protein, domain 2"/>
    <property type="match status" value="1"/>
</dbReference>
<dbReference type="InterPro" id="IPR014043">
    <property type="entry name" value="Acyl_transferase_dom"/>
</dbReference>
<dbReference type="Pfam" id="PF00109">
    <property type="entry name" value="ketoacyl-synt"/>
    <property type="match status" value="1"/>
</dbReference>
<gene>
    <name evidence="10" type="ORF">BJX67DRAFT_384136</name>
</gene>
<dbReference type="Gene3D" id="3.90.180.10">
    <property type="entry name" value="Medium-chain alcohol dehydrogenases, catalytic domain"/>
    <property type="match status" value="1"/>
</dbReference>
<dbReference type="Pfam" id="PF08240">
    <property type="entry name" value="ADH_N"/>
    <property type="match status" value="1"/>
</dbReference>
<evidence type="ECO:0000313" key="11">
    <source>
        <dbReference type="Proteomes" id="UP001610432"/>
    </source>
</evidence>
<evidence type="ECO:0000256" key="6">
    <source>
        <dbReference type="SAM" id="MobiDB-lite"/>
    </source>
</evidence>
<evidence type="ECO:0000259" key="8">
    <source>
        <dbReference type="PROSITE" id="PS52004"/>
    </source>
</evidence>
<dbReference type="Pfam" id="PF08659">
    <property type="entry name" value="KR"/>
    <property type="match status" value="1"/>
</dbReference>
<organism evidence="10 11">
    <name type="scientific">Aspergillus lucknowensis</name>
    <dbReference type="NCBI Taxonomy" id="176173"/>
    <lineage>
        <taxon>Eukaryota</taxon>
        <taxon>Fungi</taxon>
        <taxon>Dikarya</taxon>
        <taxon>Ascomycota</taxon>
        <taxon>Pezizomycotina</taxon>
        <taxon>Eurotiomycetes</taxon>
        <taxon>Eurotiomycetidae</taxon>
        <taxon>Eurotiales</taxon>
        <taxon>Aspergillaceae</taxon>
        <taxon>Aspergillus</taxon>
        <taxon>Aspergillus subgen. Nidulantes</taxon>
    </lineage>
</organism>
<dbReference type="InterPro" id="IPR032821">
    <property type="entry name" value="PKS_assoc"/>
</dbReference>
<dbReference type="InterPro" id="IPR056501">
    <property type="entry name" value="NAD-bd_HRPKS_sdrA"/>
</dbReference>
<comment type="caution">
    <text evidence="10">The sequence shown here is derived from an EMBL/GenBank/DDBJ whole genome shotgun (WGS) entry which is preliminary data.</text>
</comment>
<dbReference type="InterPro" id="IPR036291">
    <property type="entry name" value="NAD(P)-bd_dom_sf"/>
</dbReference>
<feature type="domain" description="Carrier" evidence="7">
    <location>
        <begin position="2363"/>
        <end position="2439"/>
    </location>
</feature>
<dbReference type="SUPFAM" id="SSF47336">
    <property type="entry name" value="ACP-like"/>
    <property type="match status" value="1"/>
</dbReference>
<feature type="region of interest" description="N-terminal hotdog fold" evidence="5">
    <location>
        <begin position="933"/>
        <end position="1073"/>
    </location>
</feature>
<dbReference type="EMBL" id="JBFXLQ010000045">
    <property type="protein sequence ID" value="KAL2863956.1"/>
    <property type="molecule type" value="Genomic_DNA"/>
</dbReference>
<evidence type="ECO:0000259" key="9">
    <source>
        <dbReference type="PROSITE" id="PS52019"/>
    </source>
</evidence>
<dbReference type="SUPFAM" id="SSF51735">
    <property type="entry name" value="NAD(P)-binding Rossmann-fold domains"/>
    <property type="match status" value="3"/>
</dbReference>
<dbReference type="SUPFAM" id="SSF52151">
    <property type="entry name" value="FabD/lysophospholipase-like"/>
    <property type="match status" value="1"/>
</dbReference>
<dbReference type="Pfam" id="PF14765">
    <property type="entry name" value="PS-DH"/>
    <property type="match status" value="1"/>
</dbReference>
<dbReference type="InterPro" id="IPR014030">
    <property type="entry name" value="Ketoacyl_synth_N"/>
</dbReference>
<dbReference type="SMART" id="SM00825">
    <property type="entry name" value="PKS_KS"/>
    <property type="match status" value="1"/>
</dbReference>
<keyword evidence="2" id="KW-0597">Phosphoprotein</keyword>